<organism evidence="2 3">
    <name type="scientific">Gossypium stocksii</name>
    <dbReference type="NCBI Taxonomy" id="47602"/>
    <lineage>
        <taxon>Eukaryota</taxon>
        <taxon>Viridiplantae</taxon>
        <taxon>Streptophyta</taxon>
        <taxon>Embryophyta</taxon>
        <taxon>Tracheophyta</taxon>
        <taxon>Spermatophyta</taxon>
        <taxon>Magnoliopsida</taxon>
        <taxon>eudicotyledons</taxon>
        <taxon>Gunneridae</taxon>
        <taxon>Pentapetalae</taxon>
        <taxon>rosids</taxon>
        <taxon>malvids</taxon>
        <taxon>Malvales</taxon>
        <taxon>Malvaceae</taxon>
        <taxon>Malvoideae</taxon>
        <taxon>Gossypium</taxon>
    </lineage>
</organism>
<dbReference type="EMBL" id="JAIQCV010000007">
    <property type="protein sequence ID" value="KAH1083881.1"/>
    <property type="molecule type" value="Genomic_DNA"/>
</dbReference>
<protein>
    <submittedName>
        <fullName evidence="2">Uncharacterized protein</fullName>
    </submittedName>
</protein>
<name>A0A9D3VJK7_9ROSI</name>
<gene>
    <name evidence="2" type="ORF">J1N35_023642</name>
</gene>
<evidence type="ECO:0000256" key="1">
    <source>
        <dbReference type="SAM" id="Coils"/>
    </source>
</evidence>
<dbReference type="OrthoDB" id="996639at2759"/>
<sequence>MLNNVNPKGRTTKLDSVEDQFKGQDDLEDKVEKMQWTLNSIEKLMERNDDLEDMMMTLKEETKAMMTPLNTKIEKLKGELVVYEVAVEKGVLRSTPRRKMVVFKSKVFKGKMYMKGVNNFLWGMEQYFHAVDIEDDVTKQKLRKLRAKGFTKAMTEMESFVELDLRKDM</sequence>
<proteinExistence type="predicted"/>
<accession>A0A9D3VJK7</accession>
<keyword evidence="1" id="KW-0175">Coiled coil</keyword>
<evidence type="ECO:0000313" key="3">
    <source>
        <dbReference type="Proteomes" id="UP000828251"/>
    </source>
</evidence>
<feature type="coiled-coil region" evidence="1">
    <location>
        <begin position="24"/>
        <end position="61"/>
    </location>
</feature>
<keyword evidence="3" id="KW-1185">Reference proteome</keyword>
<evidence type="ECO:0000313" key="2">
    <source>
        <dbReference type="EMBL" id="KAH1083881.1"/>
    </source>
</evidence>
<dbReference type="Proteomes" id="UP000828251">
    <property type="component" value="Unassembled WGS sequence"/>
</dbReference>
<comment type="caution">
    <text evidence="2">The sequence shown here is derived from an EMBL/GenBank/DDBJ whole genome shotgun (WGS) entry which is preliminary data.</text>
</comment>
<dbReference type="AlphaFoldDB" id="A0A9D3VJK7"/>
<reference evidence="2 3" key="1">
    <citation type="journal article" date="2021" name="Plant Biotechnol. J.">
        <title>Multi-omics assisted identification of the key and species-specific regulatory components of drought-tolerant mechanisms in Gossypium stocksii.</title>
        <authorList>
            <person name="Yu D."/>
            <person name="Ke L."/>
            <person name="Zhang D."/>
            <person name="Wu Y."/>
            <person name="Sun Y."/>
            <person name="Mei J."/>
            <person name="Sun J."/>
            <person name="Sun Y."/>
        </authorList>
    </citation>
    <scope>NUCLEOTIDE SEQUENCE [LARGE SCALE GENOMIC DNA]</scope>
    <source>
        <strain evidence="3">cv. E1</strain>
        <tissue evidence="2">Leaf</tissue>
    </source>
</reference>